<evidence type="ECO:0000313" key="3">
    <source>
        <dbReference type="Proteomes" id="UP001335648"/>
    </source>
</evidence>
<dbReference type="AlphaFoldDB" id="A0AAN8BN35"/>
<feature type="compositionally biased region" description="Basic residues" evidence="1">
    <location>
        <begin position="43"/>
        <end position="55"/>
    </location>
</feature>
<dbReference type="Proteomes" id="UP001335648">
    <property type="component" value="Unassembled WGS sequence"/>
</dbReference>
<protein>
    <submittedName>
        <fullName evidence="2">Uncharacterized protein</fullName>
    </submittedName>
</protein>
<name>A0AAN8BN35_9TELE</name>
<proteinExistence type="predicted"/>
<keyword evidence="3" id="KW-1185">Reference proteome</keyword>
<reference evidence="2 3" key="1">
    <citation type="journal article" date="2023" name="Mol. Biol. Evol.">
        <title>Genomics of Secondarily Temperate Adaptation in the Only Non-Antarctic Icefish.</title>
        <authorList>
            <person name="Rivera-Colon A.G."/>
            <person name="Rayamajhi N."/>
            <person name="Minhas B.F."/>
            <person name="Madrigal G."/>
            <person name="Bilyk K.T."/>
            <person name="Yoon V."/>
            <person name="Hune M."/>
            <person name="Gregory S."/>
            <person name="Cheng C.H.C."/>
            <person name="Catchen J.M."/>
        </authorList>
    </citation>
    <scope>NUCLEOTIDE SEQUENCE [LARGE SCALE GENOMIC DNA]</scope>
    <source>
        <strain evidence="2">JC2023a</strain>
    </source>
</reference>
<evidence type="ECO:0000256" key="1">
    <source>
        <dbReference type="SAM" id="MobiDB-lite"/>
    </source>
</evidence>
<gene>
    <name evidence="2" type="ORF">CesoFtcFv8_017957</name>
</gene>
<organism evidence="2 3">
    <name type="scientific">Champsocephalus esox</name>
    <name type="common">pike icefish</name>
    <dbReference type="NCBI Taxonomy" id="159716"/>
    <lineage>
        <taxon>Eukaryota</taxon>
        <taxon>Metazoa</taxon>
        <taxon>Chordata</taxon>
        <taxon>Craniata</taxon>
        <taxon>Vertebrata</taxon>
        <taxon>Euteleostomi</taxon>
        <taxon>Actinopterygii</taxon>
        <taxon>Neopterygii</taxon>
        <taxon>Teleostei</taxon>
        <taxon>Neoteleostei</taxon>
        <taxon>Acanthomorphata</taxon>
        <taxon>Eupercaria</taxon>
        <taxon>Perciformes</taxon>
        <taxon>Notothenioidei</taxon>
        <taxon>Channichthyidae</taxon>
        <taxon>Champsocephalus</taxon>
    </lineage>
</organism>
<feature type="region of interest" description="Disordered" evidence="1">
    <location>
        <begin position="19"/>
        <end position="92"/>
    </location>
</feature>
<sequence length="92" mass="10289">MYPSVTKARDTQQEICKVNRKSCEESSKSRRVQQSHADDAIRAKRSLRAPKRRRSGGSAVAAENKETFHFGSEREGTTGETGQSHCRPVGRK</sequence>
<evidence type="ECO:0000313" key="2">
    <source>
        <dbReference type="EMBL" id="KAK5886980.1"/>
    </source>
</evidence>
<comment type="caution">
    <text evidence="2">The sequence shown here is derived from an EMBL/GenBank/DDBJ whole genome shotgun (WGS) entry which is preliminary data.</text>
</comment>
<dbReference type="EMBL" id="JAULUE010002059">
    <property type="protein sequence ID" value="KAK5886980.1"/>
    <property type="molecule type" value="Genomic_DNA"/>
</dbReference>
<feature type="compositionally biased region" description="Basic and acidic residues" evidence="1">
    <location>
        <begin position="63"/>
        <end position="77"/>
    </location>
</feature>
<accession>A0AAN8BN35</accession>